<evidence type="ECO:0000313" key="3">
    <source>
        <dbReference type="Proteomes" id="UP001362999"/>
    </source>
</evidence>
<evidence type="ECO:0000313" key="2">
    <source>
        <dbReference type="EMBL" id="KAK7046472.1"/>
    </source>
</evidence>
<name>A0AAW0D1T2_9AGAR</name>
<keyword evidence="3" id="KW-1185">Reference proteome</keyword>
<sequence>MNLRPDPLPTAGILETETKTVKLFSTVKRLGDNALQDVRVKENDFSSRIPEEILLQIFRVALPPSWNAYFARTLPPFPPTIWSSDFETKLTIIQVCKRWYRIGLEFLYESVSLNSIGQLAVFVVALESRPHLGSLVRCLEICYWVPRGYRTLHDTELMKALALCPRLTYFAFNPQLVSPSETPFEISLPKFPPITNLDLREITHLDICDWVPYQSTLPALLYLSSTLQSLSVALPIDYGADHPTLVFPRVHSLRLCMSEESVHSGPYWSFPNLQQLHLFHTPRLGNRWRFSSAAKVFLANHGRSLRTLSLGKADDNERLKKLLRHCPNLQHLTIAEHWLPSKHDCCHETLQTLHIQRESKRRHCGFNKWKTMFPSLRSGHYVDTSYDLFPSLPAIDGIAEQLDYNLPSGSYLEFLHIVRYDPEYQPVVTQSDLDDSDTSDSETDSDSDSSHSDSSSTEGGDDWEIESVSDIRVYG</sequence>
<accession>A0AAW0D1T2</accession>
<dbReference type="Proteomes" id="UP001362999">
    <property type="component" value="Unassembled WGS sequence"/>
</dbReference>
<dbReference type="AlphaFoldDB" id="A0AAW0D1T2"/>
<feature type="region of interest" description="Disordered" evidence="1">
    <location>
        <begin position="429"/>
        <end position="475"/>
    </location>
</feature>
<gene>
    <name evidence="2" type="ORF">R3P38DRAFT_3257824</name>
</gene>
<comment type="caution">
    <text evidence="2">The sequence shown here is derived from an EMBL/GenBank/DDBJ whole genome shotgun (WGS) entry which is preliminary data.</text>
</comment>
<dbReference type="InterPro" id="IPR032675">
    <property type="entry name" value="LRR_dom_sf"/>
</dbReference>
<feature type="compositionally biased region" description="Acidic residues" evidence="1">
    <location>
        <begin position="432"/>
        <end position="447"/>
    </location>
</feature>
<evidence type="ECO:0000256" key="1">
    <source>
        <dbReference type="SAM" id="MobiDB-lite"/>
    </source>
</evidence>
<dbReference type="SUPFAM" id="SSF52047">
    <property type="entry name" value="RNI-like"/>
    <property type="match status" value="1"/>
</dbReference>
<proteinExistence type="predicted"/>
<dbReference type="Gene3D" id="3.80.10.10">
    <property type="entry name" value="Ribonuclease Inhibitor"/>
    <property type="match status" value="1"/>
</dbReference>
<protein>
    <submittedName>
        <fullName evidence="2">F-box domain-containing protein</fullName>
    </submittedName>
</protein>
<organism evidence="2 3">
    <name type="scientific">Favolaschia claudopus</name>
    <dbReference type="NCBI Taxonomy" id="2862362"/>
    <lineage>
        <taxon>Eukaryota</taxon>
        <taxon>Fungi</taxon>
        <taxon>Dikarya</taxon>
        <taxon>Basidiomycota</taxon>
        <taxon>Agaricomycotina</taxon>
        <taxon>Agaricomycetes</taxon>
        <taxon>Agaricomycetidae</taxon>
        <taxon>Agaricales</taxon>
        <taxon>Marasmiineae</taxon>
        <taxon>Mycenaceae</taxon>
        <taxon>Favolaschia</taxon>
    </lineage>
</organism>
<dbReference type="EMBL" id="JAWWNJ010000010">
    <property type="protein sequence ID" value="KAK7046472.1"/>
    <property type="molecule type" value="Genomic_DNA"/>
</dbReference>
<reference evidence="2 3" key="1">
    <citation type="journal article" date="2024" name="J Genomics">
        <title>Draft genome sequencing and assembly of Favolaschia claudopus CIRM-BRFM 2984 isolated from oak limbs.</title>
        <authorList>
            <person name="Navarro D."/>
            <person name="Drula E."/>
            <person name="Chaduli D."/>
            <person name="Cazenave R."/>
            <person name="Ahrendt S."/>
            <person name="Wang J."/>
            <person name="Lipzen A."/>
            <person name="Daum C."/>
            <person name="Barry K."/>
            <person name="Grigoriev I.V."/>
            <person name="Favel A."/>
            <person name="Rosso M.N."/>
            <person name="Martin F."/>
        </authorList>
    </citation>
    <scope>NUCLEOTIDE SEQUENCE [LARGE SCALE GENOMIC DNA]</scope>
    <source>
        <strain evidence="2 3">CIRM-BRFM 2984</strain>
    </source>
</reference>